<accession>A0A8J2ZTP7</accession>
<evidence type="ECO:0000256" key="1">
    <source>
        <dbReference type="ARBA" id="ARBA00022723"/>
    </source>
</evidence>
<dbReference type="InterPro" id="IPR050129">
    <property type="entry name" value="Zn_alcohol_dh"/>
</dbReference>
<keyword evidence="2" id="KW-0862">Zinc</keyword>
<dbReference type="InterPro" id="IPR036291">
    <property type="entry name" value="NAD(P)-bd_dom_sf"/>
</dbReference>
<dbReference type="SUPFAM" id="SSF50129">
    <property type="entry name" value="GroES-like"/>
    <property type="match status" value="1"/>
</dbReference>
<keyword evidence="3" id="KW-0560">Oxidoreductase</keyword>
<feature type="domain" description="Enoyl reductase (ER)" evidence="4">
    <location>
        <begin position="7"/>
        <end position="336"/>
    </location>
</feature>
<dbReference type="Gene3D" id="3.40.50.720">
    <property type="entry name" value="NAD(P)-binding Rossmann-like Domain"/>
    <property type="match status" value="1"/>
</dbReference>
<dbReference type="Gene3D" id="3.90.180.10">
    <property type="entry name" value="Medium-chain alcohol dehydrogenases, catalytic domain"/>
    <property type="match status" value="1"/>
</dbReference>
<evidence type="ECO:0000313" key="6">
    <source>
        <dbReference type="Proteomes" id="UP000656813"/>
    </source>
</evidence>
<comment type="caution">
    <text evidence="5">The sequence shown here is derived from an EMBL/GenBank/DDBJ whole genome shotgun (WGS) entry which is preliminary data.</text>
</comment>
<gene>
    <name evidence="5" type="primary">adh</name>
    <name evidence="5" type="ORF">GCM10007096_07940</name>
</gene>
<dbReference type="InterPro" id="IPR013149">
    <property type="entry name" value="ADH-like_C"/>
</dbReference>
<dbReference type="Pfam" id="PF08240">
    <property type="entry name" value="ADH_N"/>
    <property type="match status" value="1"/>
</dbReference>
<dbReference type="InterPro" id="IPR011032">
    <property type="entry name" value="GroES-like_sf"/>
</dbReference>
<evidence type="ECO:0000256" key="3">
    <source>
        <dbReference type="ARBA" id="ARBA00023002"/>
    </source>
</evidence>
<proteinExistence type="predicted"/>
<protein>
    <submittedName>
        <fullName evidence="5">Galactitol-1-phosphate 5-dehydrogenase</fullName>
    </submittedName>
</protein>
<dbReference type="PANTHER" id="PTHR43401:SF2">
    <property type="entry name" value="L-THREONINE 3-DEHYDROGENASE"/>
    <property type="match status" value="1"/>
</dbReference>
<sequence>MLAALFKPQEGFLLKDIPSEALKADEVRLKVEACGVCGSDRQVVRGEPAPPGTQFPLIMGHEISGTIIEIGQRNEEWQVGDQVIVFPFINCGSCKACKNNQSNLCYRQTCIGYHRSGGFAEEVIVPIAQIIRRPKSIDPASAALLVDAFATPYHAMRLSNIKASDSLLVIGTGGLGQAALRLRHGFDLESLAIVSRRKSSVEVPSDCELFTYSEGEIRQLTRKLRRWSGTGGIDVVLDTVGSSETVALAMDAVRPGGTVTVIGMSMDAVNIPIAKTVRRGLRLLTSFGSVKSDIVELLDLVENKKLDPKSLIAGTVSLKDVETPFSEQRASGRWIIQPHDGH</sequence>
<dbReference type="SMART" id="SM00829">
    <property type="entry name" value="PKS_ER"/>
    <property type="match status" value="1"/>
</dbReference>
<dbReference type="SUPFAM" id="SSF51735">
    <property type="entry name" value="NAD(P)-binding Rossmann-fold domains"/>
    <property type="match status" value="1"/>
</dbReference>
<reference evidence="5" key="1">
    <citation type="journal article" date="2014" name="Int. J. Syst. Evol. Microbiol.">
        <title>Complete genome sequence of Corynebacterium casei LMG S-19264T (=DSM 44701T), isolated from a smear-ripened cheese.</title>
        <authorList>
            <consortium name="US DOE Joint Genome Institute (JGI-PGF)"/>
            <person name="Walter F."/>
            <person name="Albersmeier A."/>
            <person name="Kalinowski J."/>
            <person name="Ruckert C."/>
        </authorList>
    </citation>
    <scope>NUCLEOTIDE SEQUENCE</scope>
    <source>
        <strain evidence="5">CGMCC 1.12777</strain>
    </source>
</reference>
<dbReference type="PANTHER" id="PTHR43401">
    <property type="entry name" value="L-THREONINE 3-DEHYDROGENASE"/>
    <property type="match status" value="1"/>
</dbReference>
<dbReference type="GO" id="GO:0046872">
    <property type="term" value="F:metal ion binding"/>
    <property type="evidence" value="ECO:0007669"/>
    <property type="project" value="UniProtKB-KW"/>
</dbReference>
<keyword evidence="6" id="KW-1185">Reference proteome</keyword>
<dbReference type="GO" id="GO:0016491">
    <property type="term" value="F:oxidoreductase activity"/>
    <property type="evidence" value="ECO:0007669"/>
    <property type="project" value="UniProtKB-KW"/>
</dbReference>
<organism evidence="5 6">
    <name type="scientific">Pullulanibacillus pueri</name>
    <dbReference type="NCBI Taxonomy" id="1437324"/>
    <lineage>
        <taxon>Bacteria</taxon>
        <taxon>Bacillati</taxon>
        <taxon>Bacillota</taxon>
        <taxon>Bacilli</taxon>
        <taxon>Bacillales</taxon>
        <taxon>Sporolactobacillaceae</taxon>
        <taxon>Pullulanibacillus</taxon>
    </lineage>
</organism>
<evidence type="ECO:0000256" key="2">
    <source>
        <dbReference type="ARBA" id="ARBA00022833"/>
    </source>
</evidence>
<dbReference type="Proteomes" id="UP000656813">
    <property type="component" value="Unassembled WGS sequence"/>
</dbReference>
<name>A0A8J2ZTP7_9BACL</name>
<dbReference type="InterPro" id="IPR020843">
    <property type="entry name" value="ER"/>
</dbReference>
<dbReference type="EMBL" id="BMFV01000004">
    <property type="protein sequence ID" value="GGH76877.1"/>
    <property type="molecule type" value="Genomic_DNA"/>
</dbReference>
<dbReference type="AlphaFoldDB" id="A0A8J2ZTP7"/>
<dbReference type="Pfam" id="PF00107">
    <property type="entry name" value="ADH_zinc_N"/>
    <property type="match status" value="1"/>
</dbReference>
<dbReference type="RefSeq" id="WP_188496106.1">
    <property type="nucleotide sequence ID" value="NZ_BMFV01000004.1"/>
</dbReference>
<reference evidence="5" key="2">
    <citation type="submission" date="2020-09" db="EMBL/GenBank/DDBJ databases">
        <authorList>
            <person name="Sun Q."/>
            <person name="Zhou Y."/>
        </authorList>
    </citation>
    <scope>NUCLEOTIDE SEQUENCE</scope>
    <source>
        <strain evidence="5">CGMCC 1.12777</strain>
    </source>
</reference>
<keyword evidence="1" id="KW-0479">Metal-binding</keyword>
<evidence type="ECO:0000313" key="5">
    <source>
        <dbReference type="EMBL" id="GGH76877.1"/>
    </source>
</evidence>
<dbReference type="InterPro" id="IPR013154">
    <property type="entry name" value="ADH-like_N"/>
</dbReference>
<evidence type="ECO:0000259" key="4">
    <source>
        <dbReference type="SMART" id="SM00829"/>
    </source>
</evidence>